<dbReference type="Proteomes" id="UP000191812">
    <property type="component" value="Unassembled WGS sequence"/>
</dbReference>
<evidence type="ECO:0000313" key="1">
    <source>
        <dbReference type="EMBL" id="CUX48176.1"/>
    </source>
</evidence>
<sequence length="85" mass="9388">MRRASNRASRQIEPVMAQARMILRTLASPVGPSTSDDRTFDNLFCYLATFCFRLFICPQIVLRDLPSHAVQIGADASPGFADNAV</sequence>
<accession>A0ABM9VJ33</accession>
<dbReference type="EMBL" id="FBWH01000037">
    <property type="protein sequence ID" value="CUX48176.1"/>
    <property type="molecule type" value="Genomic_DNA"/>
</dbReference>
<name>A0ABM9VJ33_9HYPH</name>
<keyword evidence="2" id="KW-1185">Reference proteome</keyword>
<proteinExistence type="predicted"/>
<gene>
    <name evidence="1" type="ORF">AGR13a_Lc110016</name>
</gene>
<organism evidence="1 2">
    <name type="scientific">Agrobacterium genomosp. 13 str. CFBP 6927</name>
    <dbReference type="NCBI Taxonomy" id="1183428"/>
    <lineage>
        <taxon>Bacteria</taxon>
        <taxon>Pseudomonadati</taxon>
        <taxon>Pseudomonadota</taxon>
        <taxon>Alphaproteobacteria</taxon>
        <taxon>Hyphomicrobiales</taxon>
        <taxon>Rhizobiaceae</taxon>
        <taxon>Rhizobium/Agrobacterium group</taxon>
        <taxon>Agrobacterium</taxon>
        <taxon>Agrobacterium tumefaciens complex</taxon>
    </lineage>
</organism>
<evidence type="ECO:0008006" key="3">
    <source>
        <dbReference type="Google" id="ProtNLM"/>
    </source>
</evidence>
<evidence type="ECO:0000313" key="2">
    <source>
        <dbReference type="Proteomes" id="UP000191812"/>
    </source>
</evidence>
<comment type="caution">
    <text evidence="1">The sequence shown here is derived from an EMBL/GenBank/DDBJ whole genome shotgun (WGS) entry which is preliminary data.</text>
</comment>
<protein>
    <recommendedName>
        <fullName evidence="3">Transposase</fullName>
    </recommendedName>
</protein>
<reference evidence="1 2" key="1">
    <citation type="submission" date="2016-01" db="EMBL/GenBank/DDBJ databases">
        <authorList>
            <person name="Regsiter A."/>
            <person name="william w."/>
        </authorList>
    </citation>
    <scope>NUCLEOTIDE SEQUENCE [LARGE SCALE GENOMIC DNA]</scope>
    <source>
        <strain evidence="1 2">CFBP 6927</strain>
    </source>
</reference>